<protein>
    <recommendedName>
        <fullName evidence="4">mRNA 3'-end-processing protein RNA14</fullName>
    </recommendedName>
</protein>
<feature type="compositionally biased region" description="Acidic residues" evidence="5">
    <location>
        <begin position="90"/>
        <end position="100"/>
    </location>
</feature>
<dbReference type="AlphaFoldDB" id="A0A428Q6J9"/>
<dbReference type="OrthoDB" id="26282at2759"/>
<dbReference type="STRING" id="1325734.A0A428Q6J9"/>
<dbReference type="Pfam" id="PF05843">
    <property type="entry name" value="Suf"/>
    <property type="match status" value="1"/>
</dbReference>
<keyword evidence="4" id="KW-0963">Cytoplasm</keyword>
<dbReference type="PANTHER" id="PTHR19980:SF0">
    <property type="entry name" value="CLEAVAGE STIMULATION FACTOR SUBUNIT 3"/>
    <property type="match status" value="1"/>
</dbReference>
<dbReference type="InterPro" id="IPR003107">
    <property type="entry name" value="HAT"/>
</dbReference>
<feature type="compositionally biased region" description="Acidic residues" evidence="5">
    <location>
        <begin position="45"/>
        <end position="54"/>
    </location>
</feature>
<evidence type="ECO:0000313" key="7">
    <source>
        <dbReference type="EMBL" id="RSL60894.1"/>
    </source>
</evidence>
<dbReference type="EMBL" id="NKCI01000055">
    <property type="protein sequence ID" value="RSL60894.1"/>
    <property type="molecule type" value="Genomic_DNA"/>
</dbReference>
<feature type="compositionally biased region" description="Polar residues" evidence="5">
    <location>
        <begin position="109"/>
        <end position="124"/>
    </location>
</feature>
<gene>
    <name evidence="7" type="ORF">CEP54_006539</name>
</gene>
<evidence type="ECO:0000256" key="5">
    <source>
        <dbReference type="SAM" id="MobiDB-lite"/>
    </source>
</evidence>
<dbReference type="Proteomes" id="UP000288168">
    <property type="component" value="Unassembled WGS sequence"/>
</dbReference>
<dbReference type="GO" id="GO:0005634">
    <property type="term" value="C:nucleus"/>
    <property type="evidence" value="ECO:0007669"/>
    <property type="project" value="UniProtKB-SubCell"/>
</dbReference>
<evidence type="ECO:0000256" key="2">
    <source>
        <dbReference type="ARBA" id="ARBA00022737"/>
    </source>
</evidence>
<feature type="region of interest" description="Disordered" evidence="5">
    <location>
        <begin position="818"/>
        <end position="909"/>
    </location>
</feature>
<sequence>MAAEGTSWGGEDVGAPQGDQVQHSEEQVDNFAQDSLVSGDAADNGTEDGGEYDPESVTIGTPVQVPEKAASATARQPSKPKMSGGFIVEASDDDEDEEPASDAPKVESVPSQNQLGPSTASHETNIPAPVAVPSPAASSNVTPAFGGLDPVALLEARVKQDPRGDMDAWLNLVADHRRSSRLDQARTTYNRFLEIFPQAADIWVEWIEMELGLDNFVDAEQLFGRCLMTVPNVKLWTVYLNYIRRRNDLNNDASGQARRTITQSYEFVIDNIGVDRDSGNIWQDYVQFVKNGPGQIGGTGWQDQQKMDQLRKVYQRAIVVPMLTVNNLWKEYDQFEMGLNKMTGRKFIQERSPGYMSAKSANIALDNITRHLKRTNLPRLPPAPGFDGDQEFRDQIEMWKKWIAWEKEDPLVLKTDEPKVFNQRVLYCYKQALMATRFWPEIWVDAAEWCFQNNVRDNDKEMGTELLLEGIRANPESVLLALKHADHIEANYPAKEGDKSEYAKAVRKPYDDVLETLYEMGDKVKEREKMEATALKQAAAQDPVQASIEQNDADDDDDDKPKRSPMEERILAIQKSYSTETLLLSRKGNQSEGGLRKVFTDARQKGRLTSDVYVAVALLESVVYKDPVGAKIFERGARLFPNDEMFMIEYLKYLHSKDDTTNARVVFETCVNKLVSKPETLAKAKPLYAYFHKYESQYGELSQISKLEDRMAELFPEDPKLNYFVSRFSSDRFDPISTPLIISKAVQMRPKQAVPVVEQPISLRNSPLPARQEQSPRPQDITFLLNILPPAQSFDVQRLNPSALVNILRDTSLPDAATLKATGGGQQRYNNPSHARQSSGEYGNRPLSPYGRVSSAAGGYRNSPLRPESGGGYQANPYPPPEAGGASSAWQQAPSGYGAPPPGQYGYRY</sequence>
<dbReference type="GO" id="GO:0180010">
    <property type="term" value="P:co-transcriptional mRNA 3'-end processing, cleavage and polyadenylation pathway"/>
    <property type="evidence" value="ECO:0007669"/>
    <property type="project" value="UniProtKB-UniRule"/>
</dbReference>
<evidence type="ECO:0000259" key="6">
    <source>
        <dbReference type="Pfam" id="PF05843"/>
    </source>
</evidence>
<dbReference type="InterPro" id="IPR008847">
    <property type="entry name" value="Suf"/>
</dbReference>
<dbReference type="GO" id="GO:0003729">
    <property type="term" value="F:mRNA binding"/>
    <property type="evidence" value="ECO:0007669"/>
    <property type="project" value="TreeGrafter"/>
</dbReference>
<feature type="compositionally biased region" description="Low complexity" evidence="5">
    <location>
        <begin position="891"/>
        <end position="909"/>
    </location>
</feature>
<accession>A0A428Q6J9</accession>
<dbReference type="InterPro" id="IPR011990">
    <property type="entry name" value="TPR-like_helical_dom_sf"/>
</dbReference>
<keyword evidence="8" id="KW-1185">Reference proteome</keyword>
<comment type="subcellular location">
    <subcellularLocation>
        <location evidence="4">Nucleus</location>
    </subcellularLocation>
    <subcellularLocation>
        <location evidence="4">Cytoplasm</location>
    </subcellularLocation>
    <text evidence="4">Nucleus and/or cytoplasm.</text>
</comment>
<keyword evidence="3 4" id="KW-0539">Nucleus</keyword>
<feature type="region of interest" description="Disordered" evidence="5">
    <location>
        <begin position="531"/>
        <end position="565"/>
    </location>
</feature>
<feature type="compositionally biased region" description="Polar residues" evidence="5">
    <location>
        <begin position="827"/>
        <end position="841"/>
    </location>
</feature>
<dbReference type="SMART" id="SM00386">
    <property type="entry name" value="HAT"/>
    <property type="match status" value="5"/>
</dbReference>
<feature type="region of interest" description="Disordered" evidence="5">
    <location>
        <begin position="1"/>
        <end position="137"/>
    </location>
</feature>
<proteinExistence type="predicted"/>
<evidence type="ECO:0000313" key="8">
    <source>
        <dbReference type="Proteomes" id="UP000288168"/>
    </source>
</evidence>
<dbReference type="SUPFAM" id="SSF48452">
    <property type="entry name" value="TPR-like"/>
    <property type="match status" value="2"/>
</dbReference>
<keyword evidence="2" id="KW-0677">Repeat</keyword>
<dbReference type="Gene3D" id="1.25.40.1040">
    <property type="match status" value="1"/>
</dbReference>
<evidence type="ECO:0000256" key="3">
    <source>
        <dbReference type="ARBA" id="ARBA00023242"/>
    </source>
</evidence>
<evidence type="ECO:0000256" key="4">
    <source>
        <dbReference type="RuleBase" id="RU369035"/>
    </source>
</evidence>
<comment type="function">
    <text evidence="1 4">Component of the cleavage factor IA (CFIA) complex, which is involved in the endonucleolytic cleavage during polyadenylation-dependent pre-mRNA 3'-end formation.</text>
</comment>
<dbReference type="PANTHER" id="PTHR19980">
    <property type="entry name" value="RNA CLEAVAGE STIMULATION FACTOR"/>
    <property type="match status" value="1"/>
</dbReference>
<dbReference type="GO" id="GO:0005737">
    <property type="term" value="C:cytoplasm"/>
    <property type="evidence" value="ECO:0007669"/>
    <property type="project" value="UniProtKB-SubCell"/>
</dbReference>
<organism evidence="7 8">
    <name type="scientific">Fusarium duplospermum</name>
    <dbReference type="NCBI Taxonomy" id="1325734"/>
    <lineage>
        <taxon>Eukaryota</taxon>
        <taxon>Fungi</taxon>
        <taxon>Dikarya</taxon>
        <taxon>Ascomycota</taxon>
        <taxon>Pezizomycotina</taxon>
        <taxon>Sordariomycetes</taxon>
        <taxon>Hypocreomycetidae</taxon>
        <taxon>Hypocreales</taxon>
        <taxon>Nectriaceae</taxon>
        <taxon>Fusarium</taxon>
        <taxon>Fusarium solani species complex</taxon>
    </lineage>
</organism>
<evidence type="ECO:0000256" key="1">
    <source>
        <dbReference type="ARBA" id="ARBA00002863"/>
    </source>
</evidence>
<feature type="domain" description="Suppressor of forked" evidence="6">
    <location>
        <begin position="151"/>
        <end position="738"/>
    </location>
</feature>
<reference evidence="7 8" key="1">
    <citation type="submission" date="2017-06" db="EMBL/GenBank/DDBJ databases">
        <title>Comparative genomic analysis of Ambrosia Fusariam Clade fungi.</title>
        <authorList>
            <person name="Stajich J.E."/>
            <person name="Carrillo J."/>
            <person name="Kijimoto T."/>
            <person name="Eskalen A."/>
            <person name="O'Donnell K."/>
            <person name="Kasson M."/>
        </authorList>
    </citation>
    <scope>NUCLEOTIDE SEQUENCE [LARGE SCALE GENOMIC DNA]</scope>
    <source>
        <strain evidence="7 8">NRRL62584</strain>
    </source>
</reference>
<keyword evidence="4" id="KW-0507">mRNA processing</keyword>
<name>A0A428Q6J9_9HYPO</name>
<dbReference type="InterPro" id="IPR045243">
    <property type="entry name" value="Rna14-like"/>
</dbReference>
<feature type="compositionally biased region" description="Low complexity" evidence="5">
    <location>
        <begin position="127"/>
        <end position="137"/>
    </location>
</feature>
<comment type="caution">
    <text evidence="7">The sequence shown here is derived from an EMBL/GenBank/DDBJ whole genome shotgun (WGS) entry which is preliminary data.</text>
</comment>